<reference evidence="4" key="2">
    <citation type="submission" date="2025-08" db="UniProtKB">
        <authorList>
            <consortium name="RefSeq"/>
        </authorList>
    </citation>
    <scope>IDENTIFICATION</scope>
    <source>
        <tissue evidence="4">Leaf</tissue>
    </source>
</reference>
<dbReference type="Proteomes" id="UP000515123">
    <property type="component" value="Linkage group 2"/>
</dbReference>
<dbReference type="GeneID" id="109724751"/>
<dbReference type="PANTHER" id="PTHR23024">
    <property type="entry name" value="ARYLACETAMIDE DEACETYLASE"/>
    <property type="match status" value="1"/>
</dbReference>
<organism evidence="3 4">
    <name type="scientific">Ananas comosus</name>
    <name type="common">Pineapple</name>
    <name type="synonym">Ananas ananas</name>
    <dbReference type="NCBI Taxonomy" id="4615"/>
    <lineage>
        <taxon>Eukaryota</taxon>
        <taxon>Viridiplantae</taxon>
        <taxon>Streptophyta</taxon>
        <taxon>Embryophyta</taxon>
        <taxon>Tracheophyta</taxon>
        <taxon>Spermatophyta</taxon>
        <taxon>Magnoliopsida</taxon>
        <taxon>Liliopsida</taxon>
        <taxon>Poales</taxon>
        <taxon>Bromeliaceae</taxon>
        <taxon>Bromelioideae</taxon>
        <taxon>Ananas</taxon>
    </lineage>
</organism>
<dbReference type="InterPro" id="IPR033140">
    <property type="entry name" value="Lipase_GDXG_put_SER_AS"/>
</dbReference>
<dbReference type="PANTHER" id="PTHR23024:SF577">
    <property type="entry name" value="CARBOXYLESTERASE 2-RELATED"/>
    <property type="match status" value="1"/>
</dbReference>
<accession>A0A6P5GUR9</accession>
<dbReference type="AlphaFoldDB" id="A0A6P5GUR9"/>
<keyword evidence="3" id="KW-1185">Reference proteome</keyword>
<dbReference type="RefSeq" id="XP_020109275.1">
    <property type="nucleotide sequence ID" value="XM_020253686.1"/>
</dbReference>
<name>A0A6P5GUR9_ANACO</name>
<dbReference type="Pfam" id="PF07859">
    <property type="entry name" value="Abhydrolase_3"/>
    <property type="match status" value="1"/>
</dbReference>
<evidence type="ECO:0000259" key="2">
    <source>
        <dbReference type="Pfam" id="PF07859"/>
    </source>
</evidence>
<dbReference type="InterPro" id="IPR050466">
    <property type="entry name" value="Carboxylest/Gibb_receptor"/>
</dbReference>
<feature type="active site" evidence="1">
    <location>
        <position position="167"/>
    </location>
</feature>
<dbReference type="InterPro" id="IPR029058">
    <property type="entry name" value="AB_hydrolase_fold"/>
</dbReference>
<feature type="domain" description="Alpha/beta hydrolase fold-3" evidence="2">
    <location>
        <begin position="80"/>
        <end position="299"/>
    </location>
</feature>
<proteinExistence type="predicted"/>
<gene>
    <name evidence="4" type="primary">LOC109724751</name>
</gene>
<dbReference type="GO" id="GO:0016787">
    <property type="term" value="F:hydrolase activity"/>
    <property type="evidence" value="ECO:0007669"/>
    <property type="project" value="InterPro"/>
</dbReference>
<evidence type="ECO:0000256" key="1">
    <source>
        <dbReference type="PROSITE-ProRule" id="PRU10038"/>
    </source>
</evidence>
<evidence type="ECO:0000313" key="4">
    <source>
        <dbReference type="RefSeq" id="XP_020109275.1"/>
    </source>
</evidence>
<dbReference type="PROSITE" id="PS01174">
    <property type="entry name" value="LIPASE_GDXG_SER"/>
    <property type="match status" value="1"/>
</dbReference>
<dbReference type="OrthoDB" id="408631at2759"/>
<evidence type="ECO:0000313" key="3">
    <source>
        <dbReference type="Proteomes" id="UP000515123"/>
    </source>
</evidence>
<reference evidence="3" key="1">
    <citation type="journal article" date="2015" name="Nat. Genet.">
        <title>The pineapple genome and the evolution of CAM photosynthesis.</title>
        <authorList>
            <person name="Ming R."/>
            <person name="VanBuren R."/>
            <person name="Wai C.M."/>
            <person name="Tang H."/>
            <person name="Schatz M.C."/>
            <person name="Bowers J.E."/>
            <person name="Lyons E."/>
            <person name="Wang M.L."/>
            <person name="Chen J."/>
            <person name="Biggers E."/>
            <person name="Zhang J."/>
            <person name="Huang L."/>
            <person name="Zhang L."/>
            <person name="Miao W."/>
            <person name="Zhang J."/>
            <person name="Ye Z."/>
            <person name="Miao C."/>
            <person name="Lin Z."/>
            <person name="Wang H."/>
            <person name="Zhou H."/>
            <person name="Yim W.C."/>
            <person name="Priest H.D."/>
            <person name="Zheng C."/>
            <person name="Woodhouse M."/>
            <person name="Edger P.P."/>
            <person name="Guyot R."/>
            <person name="Guo H.B."/>
            <person name="Guo H."/>
            <person name="Zheng G."/>
            <person name="Singh R."/>
            <person name="Sharma A."/>
            <person name="Min X."/>
            <person name="Zheng Y."/>
            <person name="Lee H."/>
            <person name="Gurtowski J."/>
            <person name="Sedlazeck F.J."/>
            <person name="Harkess A."/>
            <person name="McKain M.R."/>
            <person name="Liao Z."/>
            <person name="Fang J."/>
            <person name="Liu J."/>
            <person name="Zhang X."/>
            <person name="Zhang Q."/>
            <person name="Hu W."/>
            <person name="Qin Y."/>
            <person name="Wang K."/>
            <person name="Chen L.Y."/>
            <person name="Shirley N."/>
            <person name="Lin Y.R."/>
            <person name="Liu L.Y."/>
            <person name="Hernandez A.G."/>
            <person name="Wright C.L."/>
            <person name="Bulone V."/>
            <person name="Tuskan G.A."/>
            <person name="Heath K."/>
            <person name="Zee F."/>
            <person name="Moore P.H."/>
            <person name="Sunkar R."/>
            <person name="Leebens-Mack J.H."/>
            <person name="Mockler T."/>
            <person name="Bennetzen J.L."/>
            <person name="Freeling M."/>
            <person name="Sankoff D."/>
            <person name="Paterson A.H."/>
            <person name="Zhu X."/>
            <person name="Yang X."/>
            <person name="Smith J.A."/>
            <person name="Cushman J.C."/>
            <person name="Paull R.E."/>
            <person name="Yu Q."/>
        </authorList>
    </citation>
    <scope>NUCLEOTIDE SEQUENCE [LARGE SCALE GENOMIC DNA]</scope>
    <source>
        <strain evidence="3">cv. F153</strain>
    </source>
</reference>
<dbReference type="Gene3D" id="3.40.50.1820">
    <property type="entry name" value="alpha/beta hydrolase"/>
    <property type="match status" value="1"/>
</dbReference>
<protein>
    <submittedName>
        <fullName evidence="4">Probable carboxylesterase 5</fullName>
    </submittedName>
</protein>
<sequence length="322" mass="35283">MDPDSELQFDFPPFLRLYKSGRVERLDGTGFVRADADPDPAMGVVSKDVPIDPDRGVSARLYLPAGGEAAAAATAKLPIVVYFHGGAFCIESPFSPQYHRYLTSLAAAAGVVAVSVHYRLAPEHPLPAAYDDAWAALKWAASNAASGPEPWLAARGDLRRLFLAGDSAGANIAHNMAVRAAAKEEDLGFAIKGLVLMNPYFWGKDPVGEETRDAEVRARMESTWGFVCGGRYGIEHPFVDPWGSPRAWRELASERVLVTVSEMDLFRERGKAYAEGLEKSGWRGEVQVYETEGEDHVYYLSQPHSKKALNELQVVASFINRP</sequence>
<dbReference type="InterPro" id="IPR013094">
    <property type="entry name" value="AB_hydrolase_3"/>
</dbReference>
<dbReference type="SUPFAM" id="SSF53474">
    <property type="entry name" value="alpha/beta-Hydrolases"/>
    <property type="match status" value="1"/>
</dbReference>